<reference evidence="2" key="1">
    <citation type="submission" date="2022-11" db="UniProtKB">
        <authorList>
            <consortium name="WormBaseParasite"/>
        </authorList>
    </citation>
    <scope>IDENTIFICATION</scope>
</reference>
<evidence type="ECO:0000313" key="2">
    <source>
        <dbReference type="WBParaSite" id="ES5_v2.g17635.t1"/>
    </source>
</evidence>
<proteinExistence type="predicted"/>
<evidence type="ECO:0000313" key="1">
    <source>
        <dbReference type="Proteomes" id="UP000887579"/>
    </source>
</evidence>
<organism evidence="1 2">
    <name type="scientific">Panagrolaimus sp. ES5</name>
    <dbReference type="NCBI Taxonomy" id="591445"/>
    <lineage>
        <taxon>Eukaryota</taxon>
        <taxon>Metazoa</taxon>
        <taxon>Ecdysozoa</taxon>
        <taxon>Nematoda</taxon>
        <taxon>Chromadorea</taxon>
        <taxon>Rhabditida</taxon>
        <taxon>Tylenchina</taxon>
        <taxon>Panagrolaimomorpha</taxon>
        <taxon>Panagrolaimoidea</taxon>
        <taxon>Panagrolaimidae</taxon>
        <taxon>Panagrolaimus</taxon>
    </lineage>
</organism>
<dbReference type="Proteomes" id="UP000887579">
    <property type="component" value="Unplaced"/>
</dbReference>
<accession>A0AC34FKK7</accession>
<protein>
    <submittedName>
        <fullName evidence="2">Heat shock protein 70</fullName>
    </submittedName>
</protein>
<name>A0AC34FKK7_9BILA</name>
<sequence>MAGEITLYRNVPNADYMQRNMKSTSSRKSSAVRKLSPGAKREAQTNISFLNSVNYSTEENDAKRQEFTSTSRRSVLPNIIEYNSYTLPTKIVTNNDQIKAVGIDLGTSRCCAAVNRRNGIETVVLDNNGERLLPSYVAFDEVHVKCGQIVVDRLRYHSNSTIFDSKRIIGKKLEDIEVDENWPFVLKFVMNKAFIEHETFNKSKTRKTPEQIAAILLTHIKQKSEEFQEKQLNNVVITVPAAFTNDQKEATILAATLAGWDSVHLLPEPTAAAFTYFLERPIPKSCILLVFDLGGGTLDICISKIESNKIQTIANSGDQKLGGRDFDNLLIDYFVKKLYDGYGISVDGGKKYKLMLECQKIKHYLSLRDQEQ</sequence>
<dbReference type="WBParaSite" id="ES5_v2.g17635.t1">
    <property type="protein sequence ID" value="ES5_v2.g17635.t1"/>
    <property type="gene ID" value="ES5_v2.g17635"/>
</dbReference>